<keyword evidence="3" id="KW-0732">Signal</keyword>
<dbReference type="Pfam" id="PF14322">
    <property type="entry name" value="SusD-like_3"/>
    <property type="match status" value="1"/>
</dbReference>
<protein>
    <submittedName>
        <fullName evidence="8">RagB/SusD family nutrient uptake outer membrane protein</fullName>
    </submittedName>
</protein>
<accession>A0A5B7TQH7</accession>
<evidence type="ECO:0000256" key="2">
    <source>
        <dbReference type="ARBA" id="ARBA00006275"/>
    </source>
</evidence>
<evidence type="ECO:0000313" key="9">
    <source>
        <dbReference type="Proteomes" id="UP000306229"/>
    </source>
</evidence>
<comment type="subcellular location">
    <subcellularLocation>
        <location evidence="1">Cell outer membrane</location>
    </subcellularLocation>
</comment>
<organism evidence="8 9">
    <name type="scientific">Aureibaculum algae</name>
    <dbReference type="NCBI Taxonomy" id="2584122"/>
    <lineage>
        <taxon>Bacteria</taxon>
        <taxon>Pseudomonadati</taxon>
        <taxon>Bacteroidota</taxon>
        <taxon>Flavobacteriia</taxon>
        <taxon>Flavobacteriales</taxon>
        <taxon>Flavobacteriaceae</taxon>
        <taxon>Aureibaculum</taxon>
    </lineage>
</organism>
<dbReference type="RefSeq" id="WP_138948334.1">
    <property type="nucleotide sequence ID" value="NZ_CP040749.1"/>
</dbReference>
<proteinExistence type="inferred from homology"/>
<dbReference type="Gene3D" id="1.25.40.390">
    <property type="match status" value="1"/>
</dbReference>
<evidence type="ECO:0000256" key="1">
    <source>
        <dbReference type="ARBA" id="ARBA00004442"/>
    </source>
</evidence>
<dbReference type="InterPro" id="IPR011990">
    <property type="entry name" value="TPR-like_helical_dom_sf"/>
</dbReference>
<dbReference type="InterPro" id="IPR012944">
    <property type="entry name" value="SusD_RagB_dom"/>
</dbReference>
<dbReference type="PROSITE" id="PS51257">
    <property type="entry name" value="PROKAR_LIPOPROTEIN"/>
    <property type="match status" value="1"/>
</dbReference>
<dbReference type="Proteomes" id="UP000306229">
    <property type="component" value="Chromosome"/>
</dbReference>
<dbReference type="AlphaFoldDB" id="A0A5B7TQH7"/>
<reference evidence="8 9" key="1">
    <citation type="submission" date="2019-05" db="EMBL/GenBank/DDBJ databases">
        <title>Algicella ahnfeltiae gen. nov., sp. nov., a novel marine bacterium of the family Flavobacteriaceae isolated from a red alga.</title>
        <authorList>
            <person name="Nedashkovskaya O.I."/>
            <person name="Kukhlevskiy A.D."/>
            <person name="Kim S.-G."/>
            <person name="Zhukova N.V."/>
            <person name="Mikhailov V.V."/>
        </authorList>
    </citation>
    <scope>NUCLEOTIDE SEQUENCE [LARGE SCALE GENOMIC DNA]</scope>
    <source>
        <strain evidence="8 9">10Alg115</strain>
    </source>
</reference>
<dbReference type="EMBL" id="CP040749">
    <property type="protein sequence ID" value="QCX37396.1"/>
    <property type="molecule type" value="Genomic_DNA"/>
</dbReference>
<name>A0A5B7TQH7_9FLAO</name>
<keyword evidence="9" id="KW-1185">Reference proteome</keyword>
<evidence type="ECO:0000259" key="6">
    <source>
        <dbReference type="Pfam" id="PF07980"/>
    </source>
</evidence>
<keyword evidence="4" id="KW-0472">Membrane</keyword>
<dbReference type="Pfam" id="PF07980">
    <property type="entry name" value="SusD_RagB"/>
    <property type="match status" value="1"/>
</dbReference>
<dbReference type="InterPro" id="IPR033985">
    <property type="entry name" value="SusD-like_N"/>
</dbReference>
<evidence type="ECO:0000256" key="4">
    <source>
        <dbReference type="ARBA" id="ARBA00023136"/>
    </source>
</evidence>
<dbReference type="GO" id="GO:0009279">
    <property type="term" value="C:cell outer membrane"/>
    <property type="evidence" value="ECO:0007669"/>
    <property type="project" value="UniProtKB-SubCell"/>
</dbReference>
<evidence type="ECO:0000313" key="8">
    <source>
        <dbReference type="EMBL" id="QCX37396.1"/>
    </source>
</evidence>
<comment type="similarity">
    <text evidence="2">Belongs to the SusD family.</text>
</comment>
<sequence length="599" mass="68046">MKKIIFIFIGALLLSCSGDYLDQVPDDRLTFEETFSRRTTVEKYLANAYSQIPSEFAQRYTTSNNSGPWTGGSDEAEYVWGFHMGNFLNIGDWNATTQEVSNLWSNFYRGIRSASTLIANINQCQDCSPDIINQYTAEARVLRAYFYYNLMRSWGPIILMPNDPVSPDANLEELGLERNSIDEVVTYITNELDQAATALQNISFSGSNAGRMSRPFALVIKQKTLLFAASPLFNGNTDYANLKNLEGENLISQSLDVNKWRLAADAASAFISEYVPNTYSLYKEFNDNGSYNPYLSTRNVMTVDWNKEIIYALPEGGNSYHYDVSPYHLGAATEIRGAGGLSVTQEMVDSYFTSNGRSIDDPQSGYQESGFSDYKAPFDFTARSTYNQWTNREPRFYVGVTYNNSLYFNRLFGDIITTTWYGGNSGRQAGSNDYPPTGYIVRKNLPIGDRRNNSRSLPMFRLAEIYLDYAEALNEIEPGNADILKYLNLIRERAGIPQYGDIDLPAPSSQDALRIAIRKERRVELAFESVRYFDARRWKIAAEVFAGSTHGLDINARNENDFYNVVTFEERVFRQQDYLWPIPQDELNSNTSLIQNTGW</sequence>
<dbReference type="SUPFAM" id="SSF48452">
    <property type="entry name" value="TPR-like"/>
    <property type="match status" value="1"/>
</dbReference>
<feature type="domain" description="SusD-like N-terminal" evidence="7">
    <location>
        <begin position="19"/>
        <end position="204"/>
    </location>
</feature>
<evidence type="ECO:0000256" key="5">
    <source>
        <dbReference type="ARBA" id="ARBA00023237"/>
    </source>
</evidence>
<keyword evidence="5" id="KW-0998">Cell outer membrane</keyword>
<dbReference type="KEGG" id="fbe:FF125_02700"/>
<gene>
    <name evidence="8" type="ORF">FF125_02700</name>
</gene>
<feature type="domain" description="RagB/SusD" evidence="6">
    <location>
        <begin position="318"/>
        <end position="599"/>
    </location>
</feature>
<dbReference type="OrthoDB" id="5694214at2"/>
<evidence type="ECO:0000256" key="3">
    <source>
        <dbReference type="ARBA" id="ARBA00022729"/>
    </source>
</evidence>
<evidence type="ECO:0000259" key="7">
    <source>
        <dbReference type="Pfam" id="PF14322"/>
    </source>
</evidence>